<feature type="active site" description="Proton acceptor" evidence="4">
    <location>
        <position position="380"/>
    </location>
</feature>
<feature type="active site" description="Proton acceptor" evidence="4">
    <location>
        <position position="350"/>
    </location>
</feature>
<evidence type="ECO:0000256" key="2">
    <source>
        <dbReference type="ARBA" id="ARBA00022679"/>
    </source>
</evidence>
<dbReference type="Pfam" id="PF00108">
    <property type="entry name" value="Thiolase_N"/>
    <property type="match status" value="1"/>
</dbReference>
<protein>
    <submittedName>
        <fullName evidence="8">Acetyl-CoA C-acetyltransferase</fullName>
    </submittedName>
</protein>
<dbReference type="InterPro" id="IPR020613">
    <property type="entry name" value="Thiolase_CS"/>
</dbReference>
<keyword evidence="9" id="KW-1185">Reference proteome</keyword>
<evidence type="ECO:0000256" key="3">
    <source>
        <dbReference type="ARBA" id="ARBA00023315"/>
    </source>
</evidence>
<keyword evidence="3 5" id="KW-0012">Acyltransferase</keyword>
<dbReference type="PANTHER" id="PTHR43365:SF1">
    <property type="entry name" value="ACETYL-COA C-ACYLTRANSFERASE"/>
    <property type="match status" value="1"/>
</dbReference>
<gene>
    <name evidence="8" type="ORF">SAMN04487962_102279</name>
</gene>
<dbReference type="PANTHER" id="PTHR43365">
    <property type="entry name" value="BLR7806 PROTEIN"/>
    <property type="match status" value="1"/>
</dbReference>
<proteinExistence type="inferred from homology"/>
<dbReference type="NCBIfam" id="NF005077">
    <property type="entry name" value="PRK06504.1"/>
    <property type="match status" value="1"/>
</dbReference>
<feature type="domain" description="Thiolase C-terminal" evidence="7">
    <location>
        <begin position="272"/>
        <end position="393"/>
    </location>
</feature>
<dbReference type="PIRSF" id="PIRSF000429">
    <property type="entry name" value="Ac-CoA_Ac_transf"/>
    <property type="match status" value="1"/>
</dbReference>
<dbReference type="SUPFAM" id="SSF53901">
    <property type="entry name" value="Thiolase-like"/>
    <property type="match status" value="2"/>
</dbReference>
<dbReference type="InterPro" id="IPR002155">
    <property type="entry name" value="Thiolase"/>
</dbReference>
<keyword evidence="2 5" id="KW-0808">Transferase</keyword>
<dbReference type="CDD" id="cd00751">
    <property type="entry name" value="thiolase"/>
    <property type="match status" value="1"/>
</dbReference>
<dbReference type="InterPro" id="IPR020616">
    <property type="entry name" value="Thiolase_N"/>
</dbReference>
<evidence type="ECO:0000313" key="9">
    <source>
        <dbReference type="Proteomes" id="UP000198762"/>
    </source>
</evidence>
<dbReference type="EMBL" id="FOHZ01000002">
    <property type="protein sequence ID" value="SES91042.1"/>
    <property type="molecule type" value="Genomic_DNA"/>
</dbReference>
<evidence type="ECO:0000256" key="1">
    <source>
        <dbReference type="ARBA" id="ARBA00010982"/>
    </source>
</evidence>
<dbReference type="OrthoDB" id="9764638at2"/>
<organism evidence="8 9">
    <name type="scientific">Marinobacter segnicrescens</name>
    <dbReference type="NCBI Taxonomy" id="430453"/>
    <lineage>
        <taxon>Bacteria</taxon>
        <taxon>Pseudomonadati</taxon>
        <taxon>Pseudomonadota</taxon>
        <taxon>Gammaproteobacteria</taxon>
        <taxon>Pseudomonadales</taxon>
        <taxon>Marinobacteraceae</taxon>
        <taxon>Marinobacter</taxon>
    </lineage>
</organism>
<dbReference type="InterPro" id="IPR020617">
    <property type="entry name" value="Thiolase_C"/>
</dbReference>
<accession>A0A1I0AA62</accession>
<dbReference type="GO" id="GO:0003988">
    <property type="term" value="F:acetyl-CoA C-acyltransferase activity"/>
    <property type="evidence" value="ECO:0007669"/>
    <property type="project" value="UniProtKB-ARBA"/>
</dbReference>
<dbReference type="Pfam" id="PF02803">
    <property type="entry name" value="Thiolase_C"/>
    <property type="match status" value="1"/>
</dbReference>
<feature type="active site" description="Acyl-thioester intermediate" evidence="4">
    <location>
        <position position="89"/>
    </location>
</feature>
<dbReference type="RefSeq" id="WP_091848952.1">
    <property type="nucleotide sequence ID" value="NZ_FOHZ01000002.1"/>
</dbReference>
<evidence type="ECO:0000259" key="7">
    <source>
        <dbReference type="Pfam" id="PF02803"/>
    </source>
</evidence>
<comment type="similarity">
    <text evidence="1 5">Belongs to the thiolase-like superfamily. Thiolase family.</text>
</comment>
<dbReference type="AlphaFoldDB" id="A0A1I0AA62"/>
<evidence type="ECO:0000259" key="6">
    <source>
        <dbReference type="Pfam" id="PF00108"/>
    </source>
</evidence>
<dbReference type="STRING" id="430453.SAMN04487962_102279"/>
<dbReference type="InterPro" id="IPR016039">
    <property type="entry name" value="Thiolase-like"/>
</dbReference>
<feature type="domain" description="Thiolase N-terminal" evidence="6">
    <location>
        <begin position="5"/>
        <end position="263"/>
    </location>
</feature>
<dbReference type="NCBIfam" id="TIGR01930">
    <property type="entry name" value="AcCoA-C-Actrans"/>
    <property type="match status" value="1"/>
</dbReference>
<name>A0A1I0AA62_9GAMM</name>
<dbReference type="Proteomes" id="UP000198762">
    <property type="component" value="Unassembled WGS sequence"/>
</dbReference>
<evidence type="ECO:0000256" key="4">
    <source>
        <dbReference type="PIRSR" id="PIRSR000429-1"/>
    </source>
</evidence>
<evidence type="ECO:0000256" key="5">
    <source>
        <dbReference type="RuleBase" id="RU003557"/>
    </source>
</evidence>
<sequence length="394" mass="41688">MAEAYIVAASRTAGGRRGGRLSGWHSTDLAGLVLNDLVDRVDADPKLIDDVIMGCVMQVGEQSTNIARNAVLASKLPESVPGTSVDRQCGSSQQALHFAAQAVMSGSQDVVIAAGVESMTRTPMGSALFLAQKANMADHYMGPAIRERYPDVPEFSQFMGAEMMAKKYGFSREDLHKFSLESHKRAIAATEAGKFKNEILPVQVNTAEGGLQNEMHLVDEGIRFDATLEGIASVKPIQEGGFISASVASQICDGATGVMVVSEKGLKALGVEPLARIHHMSVIGHDPVIMLEAPVPATQAALKKTGLSINDIDLFEVNEAFAPVPMAWLQVTGADPERLNVNGGAIALGHPLGASGTKLMTTLVNALHDRGGRYGLQTMCEGGGMANVTIIERL</sequence>
<reference evidence="9" key="1">
    <citation type="submission" date="2016-10" db="EMBL/GenBank/DDBJ databases">
        <authorList>
            <person name="Varghese N."/>
            <person name="Submissions S."/>
        </authorList>
    </citation>
    <scope>NUCLEOTIDE SEQUENCE [LARGE SCALE GENOMIC DNA]</scope>
    <source>
        <strain evidence="9">CGMCC 1.6489</strain>
    </source>
</reference>
<dbReference type="PROSITE" id="PS00737">
    <property type="entry name" value="THIOLASE_2"/>
    <property type="match status" value="1"/>
</dbReference>
<evidence type="ECO:0000313" key="8">
    <source>
        <dbReference type="EMBL" id="SES91042.1"/>
    </source>
</evidence>
<dbReference type="Gene3D" id="3.40.47.10">
    <property type="match status" value="2"/>
</dbReference>